<evidence type="ECO:0000313" key="1">
    <source>
        <dbReference type="EMBL" id="AUQ97547.1"/>
    </source>
</evidence>
<evidence type="ECO:0000313" key="2">
    <source>
        <dbReference type="Proteomes" id="UP000236447"/>
    </source>
</evidence>
<organism evidence="1 2">
    <name type="scientific">Phaeobacter inhibens</name>
    <dbReference type="NCBI Taxonomy" id="221822"/>
    <lineage>
        <taxon>Bacteria</taxon>
        <taxon>Pseudomonadati</taxon>
        <taxon>Pseudomonadota</taxon>
        <taxon>Alphaproteobacteria</taxon>
        <taxon>Rhodobacterales</taxon>
        <taxon>Roseobacteraceae</taxon>
        <taxon>Phaeobacter</taxon>
    </lineage>
</organism>
<sequence>MGKDRSVLGNFLVMTNYRRPGAQRQTFNAGVTKRVFLKTAHTGQPPAQMGKMALNQSYLMI</sequence>
<reference evidence="1 2" key="1">
    <citation type="journal article" date="2017" name="Front. Microbiol.">
        <title>Phaeobacter piscinae sp. nov., a species of the Roseobacter group and potential aquaculture probiont.</title>
        <authorList>
            <person name="Sonnenschein E.C."/>
            <person name="Phippen C.B.W."/>
            <person name="Nielsen K.F."/>
            <person name="Mateiu R.V."/>
            <person name="Melchiorsen J."/>
            <person name="Gram L."/>
            <person name="Overmann J."/>
            <person name="Freese H.M."/>
        </authorList>
    </citation>
    <scope>NUCLEOTIDE SEQUENCE [LARGE SCALE GENOMIC DNA]</scope>
    <source>
        <strain evidence="1 2">P88</strain>
    </source>
</reference>
<proteinExistence type="predicted"/>
<gene>
    <name evidence="1" type="ORF">PhaeoP88_00135</name>
</gene>
<name>A0A2I7K4L2_9RHOB</name>
<dbReference type="Proteomes" id="UP000236447">
    <property type="component" value="Chromosome"/>
</dbReference>
<protein>
    <submittedName>
        <fullName evidence="1">Uncharacterized protein</fullName>
    </submittedName>
</protein>
<dbReference type="AlphaFoldDB" id="A0A2I7K4L2"/>
<dbReference type="EMBL" id="CP010725">
    <property type="protein sequence ID" value="AUQ97547.1"/>
    <property type="molecule type" value="Genomic_DNA"/>
</dbReference>
<accession>A0A2I7K4L2</accession>
<reference evidence="1 2" key="2">
    <citation type="journal article" date="2017" name="Genome Biol. Evol.">
        <title>Trajectories and Drivers of Genome Evolution in Surface-Associated Marine Phaeobacter.</title>
        <authorList>
            <person name="Freese H.M."/>
            <person name="Sikorski J."/>
            <person name="Bunk B."/>
            <person name="Scheuner C."/>
            <person name="Meier-Kolthoff J.P."/>
            <person name="Sproer C."/>
            <person name="Gram L."/>
            <person name="Overmann J."/>
        </authorList>
    </citation>
    <scope>NUCLEOTIDE SEQUENCE [LARGE SCALE GENOMIC DNA]</scope>
    <source>
        <strain evidence="1 2">P88</strain>
    </source>
</reference>